<reference evidence="1" key="1">
    <citation type="submission" date="2016-08" db="EMBL/GenBank/DDBJ databases">
        <authorList>
            <person name="Seilhamer J.J."/>
        </authorList>
    </citation>
    <scope>NUCLEOTIDE SEQUENCE</scope>
    <source>
        <strain evidence="1">86-1</strain>
    </source>
</reference>
<dbReference type="EMBL" id="FMJC01000002">
    <property type="protein sequence ID" value="SCM72152.1"/>
    <property type="molecule type" value="Genomic_DNA"/>
</dbReference>
<proteinExistence type="predicted"/>
<name>A0A212L3J8_9BACT</name>
<dbReference type="AlphaFoldDB" id="A0A212L3J8"/>
<organism evidence="1">
    <name type="scientific">uncultured Desulfovibrio sp</name>
    <dbReference type="NCBI Taxonomy" id="167968"/>
    <lineage>
        <taxon>Bacteria</taxon>
        <taxon>Pseudomonadati</taxon>
        <taxon>Thermodesulfobacteriota</taxon>
        <taxon>Desulfovibrionia</taxon>
        <taxon>Desulfovibrionales</taxon>
        <taxon>Desulfovibrionaceae</taxon>
        <taxon>Desulfovibrio</taxon>
        <taxon>environmental samples</taxon>
    </lineage>
</organism>
<sequence>MRLRVVCKAEATALTWDIIEDLGFIADRCVTDKRAAVVVWFSPKKSVAQATQWGLRSFSGRERIDAGGGVIKNRSRHVGEVRA</sequence>
<accession>A0A212L3J8</accession>
<evidence type="ECO:0000313" key="1">
    <source>
        <dbReference type="EMBL" id="SCM72152.1"/>
    </source>
</evidence>
<gene>
    <name evidence="1" type="ORF">KL86DES1_20428</name>
</gene>
<protein>
    <submittedName>
        <fullName evidence="1">Uncharacterized protein</fullName>
    </submittedName>
</protein>